<dbReference type="OMA" id="NDHLFYD"/>
<dbReference type="RefSeq" id="XP_006671057.1">
    <property type="nucleotide sequence ID" value="XM_006670994.1"/>
</dbReference>
<evidence type="ECO:0000256" key="1">
    <source>
        <dbReference type="SAM" id="Phobius"/>
    </source>
</evidence>
<dbReference type="KEGG" id="cmt:CCM_05850"/>
<dbReference type="VEuPathDB" id="FungiDB:CCM_05850"/>
<accession>G3JHD6</accession>
<feature type="transmembrane region" description="Helical" evidence="1">
    <location>
        <begin position="24"/>
        <end position="42"/>
    </location>
</feature>
<dbReference type="InParanoid" id="G3JHD6"/>
<reference evidence="2 3" key="1">
    <citation type="journal article" date="2011" name="Genome Biol.">
        <title>Genome sequence of the insect pathogenic fungus Cordyceps militaris, a valued traditional Chinese medicine.</title>
        <authorList>
            <person name="Zheng P."/>
            <person name="Xia Y."/>
            <person name="Xiao G."/>
            <person name="Xiong C."/>
            <person name="Hu X."/>
            <person name="Zhang S."/>
            <person name="Zheng H."/>
            <person name="Huang Y."/>
            <person name="Zhou Y."/>
            <person name="Wang S."/>
            <person name="Zhao G.P."/>
            <person name="Liu X."/>
            <person name="St Leger R.J."/>
            <person name="Wang C."/>
        </authorList>
    </citation>
    <scope>NUCLEOTIDE SEQUENCE [LARGE SCALE GENOMIC DNA]</scope>
    <source>
        <strain evidence="2 3">CM01</strain>
    </source>
</reference>
<name>G3JHD6_CORMM</name>
<keyword evidence="1" id="KW-0472">Membrane</keyword>
<evidence type="ECO:0000313" key="2">
    <source>
        <dbReference type="EMBL" id="EGX91692.1"/>
    </source>
</evidence>
<gene>
    <name evidence="2" type="ORF">CCM_05850</name>
</gene>
<dbReference type="Proteomes" id="UP000001610">
    <property type="component" value="Unassembled WGS sequence"/>
</dbReference>
<dbReference type="eggNOG" id="ENOG502SF08">
    <property type="taxonomic scope" value="Eukaryota"/>
</dbReference>
<keyword evidence="1" id="KW-1133">Transmembrane helix</keyword>
<organism evidence="2 3">
    <name type="scientific">Cordyceps militaris (strain CM01)</name>
    <name type="common">Caterpillar fungus</name>
    <dbReference type="NCBI Taxonomy" id="983644"/>
    <lineage>
        <taxon>Eukaryota</taxon>
        <taxon>Fungi</taxon>
        <taxon>Dikarya</taxon>
        <taxon>Ascomycota</taxon>
        <taxon>Pezizomycotina</taxon>
        <taxon>Sordariomycetes</taxon>
        <taxon>Hypocreomycetidae</taxon>
        <taxon>Hypocreales</taxon>
        <taxon>Cordycipitaceae</taxon>
        <taxon>Cordyceps</taxon>
    </lineage>
</organism>
<dbReference type="EMBL" id="JH126402">
    <property type="protein sequence ID" value="EGX91692.1"/>
    <property type="molecule type" value="Genomic_DNA"/>
</dbReference>
<proteinExistence type="predicted"/>
<dbReference type="OrthoDB" id="5278722at2759"/>
<dbReference type="AlphaFoldDB" id="G3JHD6"/>
<dbReference type="GeneID" id="18167868"/>
<dbReference type="STRING" id="983644.G3JHD6"/>
<keyword evidence="3" id="KW-1185">Reference proteome</keyword>
<protein>
    <submittedName>
        <fullName evidence="2">Uncharacterized protein</fullName>
    </submittedName>
</protein>
<keyword evidence="1" id="KW-0812">Transmembrane</keyword>
<evidence type="ECO:0000313" key="3">
    <source>
        <dbReference type="Proteomes" id="UP000001610"/>
    </source>
</evidence>
<sequence>MTCAGGHLGALLRFASHRVLRARLAAQVAICFILVYSLAAFAPTSLFRDGYGPLLLWSGRIDPSITRSTEDMRVVVFGSQDVMGSAVSASDPRRSSWTLQLCKELGCTSYRSLVPSADAQPGLASNHLYKTSTDEFLQSVEGADLLQSPASDYDFIKSQYPVPTTPDLTAQVREFLSVPPERKQSRSTIWIFTFGTWEVWNLAALPIVTANDLLDGMVQHIFQQAELLYLKALNPRSIAFSNFWTGMDLSDMKRLMAPSAPKNVDERALETFRILIPKLFDMTLAPVWQTRPAPTYPHTRAEHMRNAVALTHRWNEQVELQLAAWQNTSRSKPDGVDNEHVLTTADVPTSDTAMQDLLAALPNDVRPEKGAANVAFAPYPKRMGAQLASTADGMAALMMNVEMRHSGARDAVGNGAPTANASLPFTNAREPCFARAVDIPEGQAERDGIACEAPDDFLFHDATTFNQLAVDDVAARTARYVLDRLFPPWSNFRKENRSFRILAIPIRSPWTVSATSLSAQPSV</sequence>
<dbReference type="HOGENOM" id="CLU_032510_0_0_1"/>